<feature type="domain" description="N-acetyltransferase" evidence="3">
    <location>
        <begin position="3"/>
        <end position="177"/>
    </location>
</feature>
<dbReference type="RefSeq" id="WP_259529539.1">
    <property type="nucleotide sequence ID" value="NZ_JANLCK010000006.1"/>
</dbReference>
<organism evidence="4 5">
    <name type="scientific">Herbiconiux oxytropis</name>
    <dbReference type="NCBI Taxonomy" id="2970915"/>
    <lineage>
        <taxon>Bacteria</taxon>
        <taxon>Bacillati</taxon>
        <taxon>Actinomycetota</taxon>
        <taxon>Actinomycetes</taxon>
        <taxon>Micrococcales</taxon>
        <taxon>Microbacteriaceae</taxon>
        <taxon>Herbiconiux</taxon>
    </lineage>
</organism>
<evidence type="ECO:0000313" key="4">
    <source>
        <dbReference type="EMBL" id="MCS5726760.1"/>
    </source>
</evidence>
<dbReference type="PROSITE" id="PS51186">
    <property type="entry name" value="GNAT"/>
    <property type="match status" value="1"/>
</dbReference>
<dbReference type="Gene3D" id="3.40.630.30">
    <property type="match status" value="1"/>
</dbReference>
<accession>A0AA41XIS4</accession>
<proteinExistence type="predicted"/>
<dbReference type="InterPro" id="IPR050832">
    <property type="entry name" value="Bact_Acetyltransf"/>
</dbReference>
<keyword evidence="5" id="KW-1185">Reference proteome</keyword>
<dbReference type="PANTHER" id="PTHR43877:SF2">
    <property type="entry name" value="AMINOALKYLPHOSPHONATE N-ACETYLTRANSFERASE-RELATED"/>
    <property type="match status" value="1"/>
</dbReference>
<dbReference type="Proteomes" id="UP001165587">
    <property type="component" value="Unassembled WGS sequence"/>
</dbReference>
<dbReference type="InterPro" id="IPR016181">
    <property type="entry name" value="Acyl_CoA_acyltransferase"/>
</dbReference>
<gene>
    <name evidence="4" type="ORF">N1028_12735</name>
</gene>
<reference evidence="4" key="1">
    <citation type="submission" date="2022-08" db="EMBL/GenBank/DDBJ databases">
        <authorList>
            <person name="Deng Y."/>
            <person name="Han X.-F."/>
            <person name="Zhang Y.-Q."/>
        </authorList>
    </citation>
    <scope>NUCLEOTIDE SEQUENCE</scope>
    <source>
        <strain evidence="4">CPCC 203407</strain>
    </source>
</reference>
<dbReference type="EMBL" id="JANLCK010000006">
    <property type="protein sequence ID" value="MCS5726760.1"/>
    <property type="molecule type" value="Genomic_DNA"/>
</dbReference>
<name>A0AA41XIS4_9MICO</name>
<comment type="caution">
    <text evidence="4">The sequence shown here is derived from an EMBL/GenBank/DDBJ whole genome shotgun (WGS) entry which is preliminary data.</text>
</comment>
<dbReference type="SUPFAM" id="SSF55729">
    <property type="entry name" value="Acyl-CoA N-acyltransferases (Nat)"/>
    <property type="match status" value="1"/>
</dbReference>
<dbReference type="PANTHER" id="PTHR43877">
    <property type="entry name" value="AMINOALKYLPHOSPHONATE N-ACETYLTRANSFERASE-RELATED-RELATED"/>
    <property type="match status" value="1"/>
</dbReference>
<evidence type="ECO:0000259" key="3">
    <source>
        <dbReference type="PROSITE" id="PS51186"/>
    </source>
</evidence>
<dbReference type="InterPro" id="IPR000182">
    <property type="entry name" value="GNAT_dom"/>
</dbReference>
<sequence>MVTRVRRARPEDSGIVSAVAAETFELACPPGTAPEAIAAFIADKLSEATFSEHLRGGTHTVLLADVDGEIAGYTMLIAGEPADPHVAATVAARPTIELSKCYVRRTFHGLGVATTLMEASLAFAAEAGAASIWLGVNQQNARAIRFYEKRGFAKVGTKTFLVGDELHDDFVLEQPLPAVVDLAP</sequence>
<evidence type="ECO:0000256" key="2">
    <source>
        <dbReference type="ARBA" id="ARBA00023315"/>
    </source>
</evidence>
<evidence type="ECO:0000256" key="1">
    <source>
        <dbReference type="ARBA" id="ARBA00022679"/>
    </source>
</evidence>
<dbReference type="Pfam" id="PF00583">
    <property type="entry name" value="Acetyltransf_1"/>
    <property type="match status" value="1"/>
</dbReference>
<dbReference type="AlphaFoldDB" id="A0AA41XIS4"/>
<dbReference type="CDD" id="cd04301">
    <property type="entry name" value="NAT_SF"/>
    <property type="match status" value="1"/>
</dbReference>
<keyword evidence="1" id="KW-0808">Transferase</keyword>
<evidence type="ECO:0000313" key="5">
    <source>
        <dbReference type="Proteomes" id="UP001165587"/>
    </source>
</evidence>
<dbReference type="GO" id="GO:0016747">
    <property type="term" value="F:acyltransferase activity, transferring groups other than amino-acyl groups"/>
    <property type="evidence" value="ECO:0007669"/>
    <property type="project" value="InterPro"/>
</dbReference>
<protein>
    <submittedName>
        <fullName evidence="4">GNAT family N-acetyltransferase</fullName>
    </submittedName>
</protein>
<keyword evidence="2" id="KW-0012">Acyltransferase</keyword>